<dbReference type="InterPro" id="IPR014026">
    <property type="entry name" value="UDP-Glc/GDP-Man_DH_dimer"/>
</dbReference>
<dbReference type="NCBIfam" id="TIGR03026">
    <property type="entry name" value="NDP-sugDHase"/>
    <property type="match status" value="1"/>
</dbReference>
<evidence type="ECO:0000256" key="6">
    <source>
        <dbReference type="ARBA" id="ARBA00049130"/>
    </source>
</evidence>
<evidence type="ECO:0000256" key="3">
    <source>
        <dbReference type="ARBA" id="ARBA00023002"/>
    </source>
</evidence>
<dbReference type="AlphaFoldDB" id="A0ABD5UIY9"/>
<dbReference type="InterPro" id="IPR028359">
    <property type="entry name" value="UDP_ManNAc/GlcNAc_DH"/>
</dbReference>
<dbReference type="InterPro" id="IPR036220">
    <property type="entry name" value="UDP-Glc/GDP-Man_DH_C_sf"/>
</dbReference>
<dbReference type="SUPFAM" id="SSF51735">
    <property type="entry name" value="NAD(P)-binding Rossmann-fold domains"/>
    <property type="match status" value="1"/>
</dbReference>
<sequence length="530" mass="54780">MERTPDSSTTDSTGSPASETAPTTPSEGRDEAGVDRLYDASADTADQRRALVGGDVPVAVYGLGKMGLPVASVLASVTGNVVGADVDPDVVESVNAGESHVRGEPGLDGLVADRVDDGSLRAVSDPEVAADEASIHVVIVPTLLTEENEGDLSIVDAVVDAIATGIDPGDAVFVESTVPPGTCADRIAPRLAERSGLDRAAFGVAFCPERTASGRALRDITESYPKIVGGVDAESTRVADLVYGEVTDNDVIPVRDATTAEATKVFGGVYRDVNIALANEFARYADSMGIDVREAIAASNTQPYSHVLSPGPGVGGHCIPVYPHFLLSEFAVESPLVRISRLVNDGMPTHAVDRLRSILRTEADVSTVNGPAADASAAGEGTTDRDPAGTGSSESSASGLDGVRVLVLGVTYRPGVNELRNSPSYELIEELSRGGATVDVCDPLVGDLTGFAATPVSMAEAAGSAYDAVVAVTPHEEFSAFDWDALEPTVVLDCHDAVDLDGTDHREYTLGRAIALDGEGPPAGSPDMDR</sequence>
<evidence type="ECO:0000256" key="5">
    <source>
        <dbReference type="ARBA" id="ARBA00030172"/>
    </source>
</evidence>
<gene>
    <name evidence="10" type="ORF">ACFQEY_10415</name>
</gene>
<protein>
    <recommendedName>
        <fullName evidence="2">UDP-N-acetyl-D-mannosamine dehydrogenase</fullName>
        <ecNumber evidence="1">1.1.1.336</ecNumber>
    </recommendedName>
    <alternativeName>
        <fullName evidence="5">UDP-ManNAc 6-dehydrogenase</fullName>
    </alternativeName>
</protein>
<dbReference type="Gene3D" id="3.40.50.720">
    <property type="entry name" value="NAD(P)-binding Rossmann-like Domain"/>
    <property type="match status" value="3"/>
</dbReference>
<evidence type="ECO:0000313" key="11">
    <source>
        <dbReference type="Proteomes" id="UP001596333"/>
    </source>
</evidence>
<dbReference type="SMART" id="SM00984">
    <property type="entry name" value="UDPG_MGDP_dh_C"/>
    <property type="match status" value="1"/>
</dbReference>
<evidence type="ECO:0000256" key="7">
    <source>
        <dbReference type="PIRNR" id="PIRNR000124"/>
    </source>
</evidence>
<dbReference type="Pfam" id="PF00984">
    <property type="entry name" value="UDPG_MGDP_dh"/>
    <property type="match status" value="1"/>
</dbReference>
<dbReference type="Pfam" id="PF03721">
    <property type="entry name" value="UDPG_MGDP_dh_N"/>
    <property type="match status" value="1"/>
</dbReference>
<proteinExistence type="inferred from homology"/>
<comment type="catalytic activity">
    <reaction evidence="6">
        <text>UDP-N-acetyl-alpha-D-mannosamine + 2 NAD(+) + H2O = UDP-N-acetyl-alpha-D-mannosaminouronate + 2 NADH + 3 H(+)</text>
        <dbReference type="Rhea" id="RHEA:25780"/>
        <dbReference type="ChEBI" id="CHEBI:15377"/>
        <dbReference type="ChEBI" id="CHEBI:15378"/>
        <dbReference type="ChEBI" id="CHEBI:57540"/>
        <dbReference type="ChEBI" id="CHEBI:57945"/>
        <dbReference type="ChEBI" id="CHEBI:68623"/>
        <dbReference type="ChEBI" id="CHEBI:70731"/>
        <dbReference type="EC" id="1.1.1.336"/>
    </reaction>
</comment>
<dbReference type="PIRSF" id="PIRSF000124">
    <property type="entry name" value="UDPglc_GDPman_dh"/>
    <property type="match status" value="1"/>
</dbReference>
<feature type="compositionally biased region" description="Low complexity" evidence="8">
    <location>
        <begin position="1"/>
        <end position="16"/>
    </location>
</feature>
<dbReference type="PANTHER" id="PTHR43491">
    <property type="entry name" value="UDP-N-ACETYL-D-MANNOSAMINE DEHYDROGENASE"/>
    <property type="match status" value="1"/>
</dbReference>
<feature type="region of interest" description="Disordered" evidence="8">
    <location>
        <begin position="369"/>
        <end position="398"/>
    </location>
</feature>
<dbReference type="EMBL" id="JBHSXI010000011">
    <property type="protein sequence ID" value="MFC6889424.1"/>
    <property type="molecule type" value="Genomic_DNA"/>
</dbReference>
<evidence type="ECO:0000313" key="10">
    <source>
        <dbReference type="EMBL" id="MFC6889424.1"/>
    </source>
</evidence>
<evidence type="ECO:0000259" key="9">
    <source>
        <dbReference type="SMART" id="SM00984"/>
    </source>
</evidence>
<evidence type="ECO:0000256" key="2">
    <source>
        <dbReference type="ARBA" id="ARBA00016796"/>
    </source>
</evidence>
<dbReference type="InterPro" id="IPR014027">
    <property type="entry name" value="UDP-Glc/GDP-Man_DH_C"/>
</dbReference>
<dbReference type="PIRSF" id="PIRSF500136">
    <property type="entry name" value="UDP_ManNAc_DH"/>
    <property type="match status" value="1"/>
</dbReference>
<accession>A0ABD5UIY9</accession>
<comment type="similarity">
    <text evidence="7">Belongs to the UDP-glucose/GDP-mannose dehydrogenase family.</text>
</comment>
<keyword evidence="3" id="KW-0560">Oxidoreductase</keyword>
<feature type="region of interest" description="Disordered" evidence="8">
    <location>
        <begin position="1"/>
        <end position="33"/>
    </location>
</feature>
<feature type="compositionally biased region" description="Low complexity" evidence="8">
    <location>
        <begin position="389"/>
        <end position="398"/>
    </location>
</feature>
<comment type="caution">
    <text evidence="10">The sequence shown here is derived from an EMBL/GenBank/DDBJ whole genome shotgun (WGS) entry which is preliminary data.</text>
</comment>
<feature type="domain" description="UDP-glucose/GDP-mannose dehydrogenase C-terminal" evidence="9">
    <location>
        <begin position="406"/>
        <end position="500"/>
    </location>
</feature>
<reference evidence="10 11" key="1">
    <citation type="journal article" date="2019" name="Int. J. Syst. Evol. Microbiol.">
        <title>The Global Catalogue of Microorganisms (GCM) 10K type strain sequencing project: providing services to taxonomists for standard genome sequencing and annotation.</title>
        <authorList>
            <consortium name="The Broad Institute Genomics Platform"/>
            <consortium name="The Broad Institute Genome Sequencing Center for Infectious Disease"/>
            <person name="Wu L."/>
            <person name="Ma J."/>
        </authorList>
    </citation>
    <scope>NUCLEOTIDE SEQUENCE [LARGE SCALE GENOMIC DNA]</scope>
    <source>
        <strain evidence="10 11">Y73</strain>
    </source>
</reference>
<dbReference type="InterPro" id="IPR001732">
    <property type="entry name" value="UDP-Glc/GDP-Man_DH_N"/>
</dbReference>
<evidence type="ECO:0000256" key="1">
    <source>
        <dbReference type="ARBA" id="ARBA00012935"/>
    </source>
</evidence>
<evidence type="ECO:0000256" key="8">
    <source>
        <dbReference type="SAM" id="MobiDB-lite"/>
    </source>
</evidence>
<keyword evidence="11" id="KW-1185">Reference proteome</keyword>
<organism evidence="10 11">
    <name type="scientific">Halorubrum trueperi</name>
    <dbReference type="NCBI Taxonomy" id="2004704"/>
    <lineage>
        <taxon>Archaea</taxon>
        <taxon>Methanobacteriati</taxon>
        <taxon>Methanobacteriota</taxon>
        <taxon>Stenosarchaea group</taxon>
        <taxon>Halobacteria</taxon>
        <taxon>Halobacteriales</taxon>
        <taxon>Haloferacaceae</taxon>
        <taxon>Halorubrum</taxon>
    </lineage>
</organism>
<feature type="compositionally biased region" description="Polar residues" evidence="8">
    <location>
        <begin position="17"/>
        <end position="26"/>
    </location>
</feature>
<dbReference type="InterPro" id="IPR036291">
    <property type="entry name" value="NAD(P)-bd_dom_sf"/>
</dbReference>
<name>A0ABD5UIY9_9EURY</name>
<dbReference type="EC" id="1.1.1.336" evidence="1"/>
<dbReference type="InterPro" id="IPR017476">
    <property type="entry name" value="UDP-Glc/GDP-Man"/>
</dbReference>
<dbReference type="PANTHER" id="PTHR43491:SF5">
    <property type="entry name" value="UDP-N-ACETYL-D-MANNOSAMINE DEHYDROGENASE"/>
    <property type="match status" value="1"/>
</dbReference>
<dbReference type="Proteomes" id="UP001596333">
    <property type="component" value="Unassembled WGS sequence"/>
</dbReference>
<dbReference type="SUPFAM" id="SSF52413">
    <property type="entry name" value="UDP-glucose/GDP-mannose dehydrogenase C-terminal domain"/>
    <property type="match status" value="1"/>
</dbReference>
<dbReference type="SUPFAM" id="SSF48179">
    <property type="entry name" value="6-phosphogluconate dehydrogenase C-terminal domain-like"/>
    <property type="match status" value="1"/>
</dbReference>
<evidence type="ECO:0000256" key="4">
    <source>
        <dbReference type="ARBA" id="ARBA00023027"/>
    </source>
</evidence>
<dbReference type="RefSeq" id="WP_379768216.1">
    <property type="nucleotide sequence ID" value="NZ_JBHSXI010000011.1"/>
</dbReference>
<dbReference type="InterPro" id="IPR008927">
    <property type="entry name" value="6-PGluconate_DH-like_C_sf"/>
</dbReference>
<dbReference type="GO" id="GO:0089714">
    <property type="term" value="F:UDP-N-acetyl-D-mannosamine dehydrogenase activity"/>
    <property type="evidence" value="ECO:0007669"/>
    <property type="project" value="UniProtKB-EC"/>
</dbReference>
<keyword evidence="4" id="KW-0520">NAD</keyword>
<dbReference type="Pfam" id="PF03720">
    <property type="entry name" value="UDPG_MGDP_dh_C"/>
    <property type="match status" value="1"/>
</dbReference>